<evidence type="ECO:0000259" key="16">
    <source>
        <dbReference type="Pfam" id="PF00275"/>
    </source>
</evidence>
<evidence type="ECO:0000313" key="19">
    <source>
        <dbReference type="Proteomes" id="UP000255277"/>
    </source>
</evidence>
<evidence type="ECO:0000256" key="4">
    <source>
        <dbReference type="ARBA" id="ARBA00022618"/>
    </source>
</evidence>
<dbReference type="GO" id="GO:0005737">
    <property type="term" value="C:cytoplasm"/>
    <property type="evidence" value="ECO:0007669"/>
    <property type="project" value="UniProtKB-SubCell"/>
</dbReference>
<dbReference type="GO" id="GO:0009252">
    <property type="term" value="P:peptidoglycan biosynthetic process"/>
    <property type="evidence" value="ECO:0007669"/>
    <property type="project" value="UniProtKB-KW"/>
</dbReference>
<dbReference type="GO" id="GO:0008360">
    <property type="term" value="P:regulation of cell shape"/>
    <property type="evidence" value="ECO:0007669"/>
    <property type="project" value="UniProtKB-KW"/>
</dbReference>
<evidence type="ECO:0000256" key="6">
    <source>
        <dbReference type="ARBA" id="ARBA00022960"/>
    </source>
</evidence>
<keyword evidence="7" id="KW-0573">Peptidoglycan synthesis</keyword>
<dbReference type="PANTHER" id="PTHR43783">
    <property type="entry name" value="UDP-N-ACETYLGLUCOSAMINE 1-CARBOXYVINYLTRANSFERASE"/>
    <property type="match status" value="1"/>
</dbReference>
<evidence type="ECO:0000256" key="12">
    <source>
        <dbReference type="ARBA" id="ARBA00039754"/>
    </source>
</evidence>
<evidence type="ECO:0000256" key="13">
    <source>
        <dbReference type="ARBA" id="ARBA00042443"/>
    </source>
</evidence>
<dbReference type="Proteomes" id="UP000255277">
    <property type="component" value="Unassembled WGS sequence"/>
</dbReference>
<dbReference type="RefSeq" id="WP_042739906.1">
    <property type="nucleotide sequence ID" value="NZ_BKAX01000007.1"/>
</dbReference>
<dbReference type="Pfam" id="PF00275">
    <property type="entry name" value="EPSP_synthase"/>
    <property type="match status" value="1"/>
</dbReference>
<evidence type="ECO:0000256" key="7">
    <source>
        <dbReference type="ARBA" id="ARBA00022984"/>
    </source>
</evidence>
<dbReference type="AlphaFoldDB" id="A0A0D0QU67"/>
<dbReference type="STRING" id="1293.SH09_12050"/>
<evidence type="ECO:0000256" key="9">
    <source>
        <dbReference type="ARBA" id="ARBA00023316"/>
    </source>
</evidence>
<dbReference type="Proteomes" id="UP000321057">
    <property type="component" value="Unassembled WGS sequence"/>
</dbReference>
<accession>A0A0D0QU67</accession>
<evidence type="ECO:0000256" key="8">
    <source>
        <dbReference type="ARBA" id="ARBA00023306"/>
    </source>
</evidence>
<keyword evidence="3" id="KW-0963">Cytoplasm</keyword>
<evidence type="ECO:0000313" key="18">
    <source>
        <dbReference type="EMBL" id="SUQ38633.1"/>
    </source>
</evidence>
<sequence length="438" mass="49489">MNNYIDIQNGNLRAGTIDIKGYKHSAVTLICASLALQKKVVLNNVPNIKDTEVLKNIIRYLGGDVSYYSNKFIIDCRNLKKYKIPQELNELIHGSIYLLPVVLGVMNKIEIGKSGGCKIGEVKDKGERPILHMIQVLETMGAKFYLKNDTVYGEWEKFSNTSINIMDFSDDSSELSGSLCSGATKTALLGAIFCEENQIVEIQNPYLKPDVTELIELLKICGFNIFYDSSIIRISRQRDLVEAPEHHLISDISEIVTYISLSIYTDTPITLKNVTTDRVKTALKPELLYLKKMGINLIWENSTLHIPLNKCIQPVDINVTCMGIYSDSHPFFTLMLTKANGVSTIRENVWKNRFSYVDELTKLGLELNVQDNTVYIHKSDVTTNENLYPKDLRSTAVILIAALKSPQKSRLFNVEQLHRGYEDLIGNLLMLNARITNL</sequence>
<name>A0A0D0QU67_STAGA</name>
<comment type="subcellular location">
    <subcellularLocation>
        <location evidence="1">Cytoplasm</location>
    </subcellularLocation>
</comment>
<gene>
    <name evidence="18" type="primary">murZ</name>
    <name evidence="17" type="synonym">murA_1</name>
    <name evidence="18" type="ORF">NCTC12195_05010</name>
    <name evidence="17" type="ORF">SGA02_23880</name>
</gene>
<evidence type="ECO:0000313" key="20">
    <source>
        <dbReference type="Proteomes" id="UP000321057"/>
    </source>
</evidence>
<reference evidence="18 19" key="1">
    <citation type="submission" date="2018-06" db="EMBL/GenBank/DDBJ databases">
        <authorList>
            <consortium name="Pathogen Informatics"/>
            <person name="Doyle S."/>
        </authorList>
    </citation>
    <scope>NUCLEOTIDE SEQUENCE [LARGE SCALE GENOMIC DNA]</scope>
    <source>
        <strain evidence="18 19">NCTC12195</strain>
    </source>
</reference>
<keyword evidence="5 18" id="KW-0808">Transferase</keyword>
<keyword evidence="4" id="KW-0132">Cell division</keyword>
<reference evidence="17 20" key="2">
    <citation type="submission" date="2019-07" db="EMBL/GenBank/DDBJ databases">
        <title>Whole genome shotgun sequence of Staphylococcus gallinarum NBRC 109767.</title>
        <authorList>
            <person name="Hosoyama A."/>
            <person name="Uohara A."/>
            <person name="Ohji S."/>
            <person name="Ichikawa N."/>
        </authorList>
    </citation>
    <scope>NUCLEOTIDE SEQUENCE [LARGE SCALE GENOMIC DNA]</scope>
    <source>
        <strain evidence="17 20">NBRC 109767</strain>
    </source>
</reference>
<feature type="domain" description="Enolpyruvate transferase" evidence="16">
    <location>
        <begin position="14"/>
        <end position="427"/>
    </location>
</feature>
<comment type="catalytic activity">
    <reaction evidence="15">
        <text>phosphoenolpyruvate + UDP-N-acetyl-alpha-D-glucosamine = UDP-N-acetyl-3-O-(1-carboxyvinyl)-alpha-D-glucosamine + phosphate</text>
        <dbReference type="Rhea" id="RHEA:18681"/>
        <dbReference type="ChEBI" id="CHEBI:43474"/>
        <dbReference type="ChEBI" id="CHEBI:57705"/>
        <dbReference type="ChEBI" id="CHEBI:58702"/>
        <dbReference type="ChEBI" id="CHEBI:68483"/>
        <dbReference type="EC" id="2.5.1.7"/>
    </reaction>
</comment>
<dbReference type="InterPro" id="IPR013792">
    <property type="entry name" value="RNA3'P_cycl/enolpyr_Trfase_a/b"/>
</dbReference>
<keyword evidence="9" id="KW-0961">Cell wall biogenesis/degradation</keyword>
<dbReference type="EC" id="2.5.1.7" evidence="11"/>
<dbReference type="SUPFAM" id="SSF55205">
    <property type="entry name" value="EPT/RTPC-like"/>
    <property type="match status" value="1"/>
</dbReference>
<dbReference type="InterPro" id="IPR036968">
    <property type="entry name" value="Enolpyruvate_Tfrase_sf"/>
</dbReference>
<evidence type="ECO:0000313" key="17">
    <source>
        <dbReference type="EMBL" id="GEQ06560.1"/>
    </source>
</evidence>
<dbReference type="InterPro" id="IPR050068">
    <property type="entry name" value="MurA_subfamily"/>
</dbReference>
<dbReference type="GO" id="GO:0008760">
    <property type="term" value="F:UDP-N-acetylglucosamine 1-carboxyvinyltransferase activity"/>
    <property type="evidence" value="ECO:0007669"/>
    <property type="project" value="UniProtKB-EC"/>
</dbReference>
<dbReference type="InterPro" id="IPR001986">
    <property type="entry name" value="Enolpyruvate_Tfrase_dom"/>
</dbReference>
<dbReference type="GO" id="GO:0051301">
    <property type="term" value="P:cell division"/>
    <property type="evidence" value="ECO:0007669"/>
    <property type="project" value="UniProtKB-KW"/>
</dbReference>
<evidence type="ECO:0000256" key="11">
    <source>
        <dbReference type="ARBA" id="ARBA00039108"/>
    </source>
</evidence>
<dbReference type="EMBL" id="BKAX01000007">
    <property type="protein sequence ID" value="GEQ06560.1"/>
    <property type="molecule type" value="Genomic_DNA"/>
</dbReference>
<evidence type="ECO:0000256" key="14">
    <source>
        <dbReference type="ARBA" id="ARBA00042842"/>
    </source>
</evidence>
<evidence type="ECO:0000256" key="5">
    <source>
        <dbReference type="ARBA" id="ARBA00022679"/>
    </source>
</evidence>
<evidence type="ECO:0000256" key="3">
    <source>
        <dbReference type="ARBA" id="ARBA00022490"/>
    </source>
</evidence>
<evidence type="ECO:0000256" key="10">
    <source>
        <dbReference type="ARBA" id="ARBA00038367"/>
    </source>
</evidence>
<keyword evidence="6" id="KW-0133">Cell shape</keyword>
<keyword evidence="20" id="KW-1185">Reference proteome</keyword>
<comment type="similarity">
    <text evidence="10">Belongs to the EPSP synthase family. MurA subfamily.</text>
</comment>
<dbReference type="EMBL" id="UHDK01000003">
    <property type="protein sequence ID" value="SUQ38633.1"/>
    <property type="molecule type" value="Genomic_DNA"/>
</dbReference>
<dbReference type="Gene3D" id="3.65.10.10">
    <property type="entry name" value="Enolpyruvate transferase domain"/>
    <property type="match status" value="2"/>
</dbReference>
<comment type="pathway">
    <text evidence="2">Cell wall biogenesis; peptidoglycan biosynthesis.</text>
</comment>
<organism evidence="18 19">
    <name type="scientific">Staphylococcus gallinarum</name>
    <dbReference type="NCBI Taxonomy" id="1293"/>
    <lineage>
        <taxon>Bacteria</taxon>
        <taxon>Bacillati</taxon>
        <taxon>Bacillota</taxon>
        <taxon>Bacilli</taxon>
        <taxon>Bacillales</taxon>
        <taxon>Staphylococcaceae</taxon>
        <taxon>Staphylococcus</taxon>
    </lineage>
</organism>
<evidence type="ECO:0000256" key="1">
    <source>
        <dbReference type="ARBA" id="ARBA00004496"/>
    </source>
</evidence>
<keyword evidence="8" id="KW-0131">Cell cycle</keyword>
<protein>
    <recommendedName>
        <fullName evidence="12">UDP-N-acetylglucosamine 1-carboxyvinyltransferase</fullName>
        <ecNumber evidence="11">2.5.1.7</ecNumber>
    </recommendedName>
    <alternativeName>
        <fullName evidence="13">Enoylpyruvate transferase</fullName>
    </alternativeName>
    <alternativeName>
        <fullName evidence="14">UDP-N-acetylglucosamine enolpyruvyl transferase</fullName>
    </alternativeName>
</protein>
<evidence type="ECO:0000256" key="2">
    <source>
        <dbReference type="ARBA" id="ARBA00004752"/>
    </source>
</evidence>
<proteinExistence type="inferred from homology"/>
<evidence type="ECO:0000256" key="15">
    <source>
        <dbReference type="ARBA" id="ARBA00047527"/>
    </source>
</evidence>
<dbReference type="GO" id="GO:0071555">
    <property type="term" value="P:cell wall organization"/>
    <property type="evidence" value="ECO:0007669"/>
    <property type="project" value="UniProtKB-KW"/>
</dbReference>
<dbReference type="PANTHER" id="PTHR43783:SF1">
    <property type="entry name" value="UDP-N-ACETYLGLUCOSAMINE 1-CARBOXYVINYLTRANSFERASE"/>
    <property type="match status" value="1"/>
</dbReference>